<dbReference type="RefSeq" id="XP_003671994.1">
    <property type="nucleotide sequence ID" value="XM_003671946.1"/>
</dbReference>
<keyword evidence="2" id="KW-0812">Transmembrane</keyword>
<dbReference type="KEGG" id="ndi:NDAI_0I01820"/>
<evidence type="ECO:0000256" key="1">
    <source>
        <dbReference type="SAM" id="MobiDB-lite"/>
    </source>
</evidence>
<dbReference type="GeneID" id="11493683"/>
<proteinExistence type="predicted"/>
<feature type="region of interest" description="Disordered" evidence="1">
    <location>
        <begin position="113"/>
        <end position="132"/>
    </location>
</feature>
<dbReference type="OrthoDB" id="10491864at2759"/>
<dbReference type="Proteomes" id="UP000000689">
    <property type="component" value="Chromosome 9"/>
</dbReference>
<evidence type="ECO:0000313" key="4">
    <source>
        <dbReference type="Proteomes" id="UP000000689"/>
    </source>
</evidence>
<keyword evidence="2" id="KW-0472">Membrane</keyword>
<evidence type="ECO:0000313" key="3">
    <source>
        <dbReference type="EMBL" id="CCD26751.1"/>
    </source>
</evidence>
<reference evidence="3 4" key="1">
    <citation type="journal article" date="2011" name="Proc. Natl. Acad. Sci. U.S.A.">
        <title>Evolutionary erosion of yeast sex chromosomes by mating-type switching accidents.</title>
        <authorList>
            <person name="Gordon J.L."/>
            <person name="Armisen D."/>
            <person name="Proux-Wera E."/>
            <person name="Oheigeartaigh S.S."/>
            <person name="Byrne K.P."/>
            <person name="Wolfe K.H."/>
        </authorList>
    </citation>
    <scope>NUCLEOTIDE SEQUENCE [LARGE SCALE GENOMIC DNA]</scope>
    <source>
        <strain evidence="4">ATCC 10597 / BCRC 20456 / CBS 421 / NBRC 0211 / NRRL Y-12639</strain>
    </source>
</reference>
<gene>
    <name evidence="3" type="primary">NDAI0I01820</name>
    <name evidence="3" type="ordered locus">NDAI_0I01820</name>
</gene>
<accession>G0WG40</accession>
<dbReference type="HOGENOM" id="CLU_1917596_0_0_1"/>
<keyword evidence="2" id="KW-1133">Transmembrane helix</keyword>
<dbReference type="EMBL" id="HE580275">
    <property type="protein sequence ID" value="CCD26751.1"/>
    <property type="molecule type" value="Genomic_DNA"/>
</dbReference>
<organism evidence="3 4">
    <name type="scientific">Naumovozyma dairenensis (strain ATCC 10597 / BCRC 20456 / CBS 421 / NBRC 0211 / NRRL Y-12639)</name>
    <name type="common">Saccharomyces dairenensis</name>
    <dbReference type="NCBI Taxonomy" id="1071378"/>
    <lineage>
        <taxon>Eukaryota</taxon>
        <taxon>Fungi</taxon>
        <taxon>Dikarya</taxon>
        <taxon>Ascomycota</taxon>
        <taxon>Saccharomycotina</taxon>
        <taxon>Saccharomycetes</taxon>
        <taxon>Saccharomycetales</taxon>
        <taxon>Saccharomycetaceae</taxon>
        <taxon>Naumovozyma</taxon>
    </lineage>
</organism>
<feature type="transmembrane region" description="Helical" evidence="2">
    <location>
        <begin position="74"/>
        <end position="104"/>
    </location>
</feature>
<sequence length="132" mass="14826">MFLDQTISSTGILEQQSTSNMLCDQYHQYDTGVFDSIITTLINTFNLNIFKDPNNINTLHIHKDNIDIDPIENVIVVLLILFIISLIILIIIGVLIIVLVNVFFPPPPSSSALANDDEEKQLQVTNEKEITS</sequence>
<keyword evidence="4" id="KW-1185">Reference proteome</keyword>
<evidence type="ECO:0000256" key="2">
    <source>
        <dbReference type="SAM" id="Phobius"/>
    </source>
</evidence>
<dbReference type="AlphaFoldDB" id="G0WG40"/>
<dbReference type="OMA" id="NIFKDPN"/>
<protein>
    <submittedName>
        <fullName evidence="3">Uncharacterized protein</fullName>
    </submittedName>
</protein>
<name>G0WG40_NAUDC</name>